<accession>A0ABQ9Z3E6</accession>
<dbReference type="Proteomes" id="UP001234178">
    <property type="component" value="Unassembled WGS sequence"/>
</dbReference>
<keyword evidence="2" id="KW-1185">Reference proteome</keyword>
<proteinExistence type="predicted"/>
<protein>
    <submittedName>
        <fullName evidence="1">Uncharacterized protein</fullName>
    </submittedName>
</protein>
<organism evidence="1 2">
    <name type="scientific">Daphnia magna</name>
    <dbReference type="NCBI Taxonomy" id="35525"/>
    <lineage>
        <taxon>Eukaryota</taxon>
        <taxon>Metazoa</taxon>
        <taxon>Ecdysozoa</taxon>
        <taxon>Arthropoda</taxon>
        <taxon>Crustacea</taxon>
        <taxon>Branchiopoda</taxon>
        <taxon>Diplostraca</taxon>
        <taxon>Cladocera</taxon>
        <taxon>Anomopoda</taxon>
        <taxon>Daphniidae</taxon>
        <taxon>Daphnia</taxon>
    </lineage>
</organism>
<evidence type="ECO:0000313" key="2">
    <source>
        <dbReference type="Proteomes" id="UP001234178"/>
    </source>
</evidence>
<dbReference type="EMBL" id="JAOYFB010000002">
    <property type="protein sequence ID" value="KAK4007416.1"/>
    <property type="molecule type" value="Genomic_DNA"/>
</dbReference>
<gene>
    <name evidence="1" type="ORF">OUZ56_012573</name>
</gene>
<evidence type="ECO:0000313" key="1">
    <source>
        <dbReference type="EMBL" id="KAK4007416.1"/>
    </source>
</evidence>
<comment type="caution">
    <text evidence="1">The sequence shown here is derived from an EMBL/GenBank/DDBJ whole genome shotgun (WGS) entry which is preliminary data.</text>
</comment>
<reference evidence="1 2" key="1">
    <citation type="journal article" date="2023" name="Nucleic Acids Res.">
        <title>The hologenome of Daphnia magna reveals possible DNA methylation and microbiome-mediated evolution of the host genome.</title>
        <authorList>
            <person name="Chaturvedi A."/>
            <person name="Li X."/>
            <person name="Dhandapani V."/>
            <person name="Marshall H."/>
            <person name="Kissane S."/>
            <person name="Cuenca-Cambronero M."/>
            <person name="Asole G."/>
            <person name="Calvet F."/>
            <person name="Ruiz-Romero M."/>
            <person name="Marangio P."/>
            <person name="Guigo R."/>
            <person name="Rago D."/>
            <person name="Mirbahai L."/>
            <person name="Eastwood N."/>
            <person name="Colbourne J.K."/>
            <person name="Zhou J."/>
            <person name="Mallon E."/>
            <person name="Orsini L."/>
        </authorList>
    </citation>
    <scope>NUCLEOTIDE SEQUENCE [LARGE SCALE GENOMIC DNA]</scope>
    <source>
        <strain evidence="1">LRV0_1</strain>
    </source>
</reference>
<name>A0ABQ9Z3E6_9CRUS</name>
<sequence length="99" mass="11427">MSRRTKRGVILGVLRPGITKEQKKPAWVEIVEALQQTCPDEPTHDIKDTKKKFCNIKAMANSKIAEYSRSLKETVTEIGFRVEIFSPCLTRRLWRYASC</sequence>